<dbReference type="AlphaFoldDB" id="A0AAU7JYL1"/>
<gene>
    <name evidence="1" type="ORF">ABEG17_08345</name>
</gene>
<accession>A0AAU7JYL1</accession>
<dbReference type="EMBL" id="CP157483">
    <property type="protein sequence ID" value="XBO45325.1"/>
    <property type="molecule type" value="Genomic_DNA"/>
</dbReference>
<proteinExistence type="predicted"/>
<protein>
    <submittedName>
        <fullName evidence="1">Uncharacterized protein</fullName>
    </submittedName>
</protein>
<sequence length="235" mass="24852">MTAPEPISGDLSGLGTPSTAAERALLLDRLWAALPSHLTAALPPHTIDFTPARDGHGLEATAHQWGPLRVSLYLSRGGTISIEDGTNTLTGQPLTVKTLLDIADVVQDALSGDPDYGTLIQAMQAVGYQTFDRPAQDDAERVTRALADLVGPVAFRADPHNETDHGDGWALVDRRDFDPTQVYPGAVVHADLGGVVVAVSILSTALHERADGQPAVLVTHRPWTGGSASPVWPLK</sequence>
<reference evidence="1" key="1">
    <citation type="submission" date="2024-05" db="EMBL/GenBank/DDBJ databases">
        <authorList>
            <person name="Kim S."/>
            <person name="Heo J."/>
            <person name="Choi H."/>
            <person name="Choi Y."/>
            <person name="Kwon S.-W."/>
            <person name="Kim Y."/>
        </authorList>
    </citation>
    <scope>NUCLEOTIDE SEQUENCE</scope>
    <source>
        <strain evidence="1">KACC 23699</strain>
    </source>
</reference>
<organism evidence="1">
    <name type="scientific">Pedococcus sp. KACC 23699</name>
    <dbReference type="NCBI Taxonomy" id="3149228"/>
    <lineage>
        <taxon>Bacteria</taxon>
        <taxon>Bacillati</taxon>
        <taxon>Actinomycetota</taxon>
        <taxon>Actinomycetes</taxon>
        <taxon>Micrococcales</taxon>
        <taxon>Intrasporangiaceae</taxon>
        <taxon>Pedococcus</taxon>
    </lineage>
</organism>
<dbReference type="RefSeq" id="WP_406832817.1">
    <property type="nucleotide sequence ID" value="NZ_CP157483.1"/>
</dbReference>
<name>A0AAU7JYL1_9MICO</name>
<evidence type="ECO:0000313" key="1">
    <source>
        <dbReference type="EMBL" id="XBO45325.1"/>
    </source>
</evidence>